<feature type="transmembrane region" description="Helical" evidence="2">
    <location>
        <begin position="12"/>
        <end position="33"/>
    </location>
</feature>
<reference evidence="4" key="1">
    <citation type="submission" date="2015-10" db="EMBL/GenBank/DDBJ databases">
        <title>Draft Genome Sequences of 11 Lactococcus lactis subspecies cremoris strains.</title>
        <authorList>
            <person name="Wels M."/>
            <person name="Backus L."/>
            <person name="Boekhorst J."/>
            <person name="Dijkstra A."/>
            <person name="Beerthuizen M."/>
            <person name="Kelly W."/>
            <person name="Siezen R."/>
            <person name="Bachmann H."/>
            <person name="Van Hijum S."/>
        </authorList>
    </citation>
    <scope>NUCLEOTIDE SEQUENCE [LARGE SCALE GENOMIC DNA]</scope>
    <source>
        <strain evidence="4">M20</strain>
    </source>
</reference>
<dbReference type="AlphaFoldDB" id="A0A0V8E0P9"/>
<organism evidence="3 4">
    <name type="scientific">Lactococcus lactis subsp. lactis</name>
    <name type="common">Streptococcus lactis</name>
    <dbReference type="NCBI Taxonomy" id="1360"/>
    <lineage>
        <taxon>Bacteria</taxon>
        <taxon>Bacillati</taxon>
        <taxon>Bacillota</taxon>
        <taxon>Bacilli</taxon>
        <taxon>Lactobacillales</taxon>
        <taxon>Streptococcaceae</taxon>
        <taxon>Lactococcus</taxon>
    </lineage>
</organism>
<dbReference type="Proteomes" id="UP000053719">
    <property type="component" value="Unassembled WGS sequence"/>
</dbReference>
<evidence type="ECO:0000256" key="2">
    <source>
        <dbReference type="SAM" id="Phobius"/>
    </source>
</evidence>
<name>A0A0V8E0P9_LACLL</name>
<dbReference type="RefSeq" id="WP_058212064.1">
    <property type="nucleotide sequence ID" value="NZ_LKLU01000107.1"/>
</dbReference>
<sequence>MKALIHDKYNLRFFIPIVLCVLIAVGFLTSGFIQKKTQPVVSTSIGRVLNIENKTSKIVFENAQYYEKSNLLVTGFYLKSDEIVPTDTLKIEAINGRTQQKMEASVEKINANYYVVFTPNVSPNFKQIINNITLKDNQNQSTSVGGIAVTQANVTKKNETYQAQPLDFYVSQYKQYARQDVEAKIKAYDKEIEQFKTQIKALNKENQVYLADMNLKTADQQKEIFSQIQSNNNAITNINTQIKTVQENQKKVEEQRQLLSE</sequence>
<proteinExistence type="predicted"/>
<accession>A0A0V8E0P9</accession>
<evidence type="ECO:0000256" key="1">
    <source>
        <dbReference type="SAM" id="Coils"/>
    </source>
</evidence>
<evidence type="ECO:0000313" key="4">
    <source>
        <dbReference type="Proteomes" id="UP000053719"/>
    </source>
</evidence>
<protein>
    <submittedName>
        <fullName evidence="3">Uncharacterized protein</fullName>
    </submittedName>
</protein>
<feature type="coiled-coil region" evidence="1">
    <location>
        <begin position="178"/>
        <end position="255"/>
    </location>
</feature>
<keyword evidence="1" id="KW-0175">Coiled coil</keyword>
<keyword evidence="2" id="KW-1133">Transmembrane helix</keyword>
<evidence type="ECO:0000313" key="3">
    <source>
        <dbReference type="EMBL" id="KSU19424.1"/>
    </source>
</evidence>
<keyword evidence="2" id="KW-0472">Membrane</keyword>
<dbReference type="PATRIC" id="fig|1360.114.peg.1625"/>
<keyword evidence="2" id="KW-0812">Transmembrane</keyword>
<dbReference type="EMBL" id="LKLU01000107">
    <property type="protein sequence ID" value="KSU19424.1"/>
    <property type="molecule type" value="Genomic_DNA"/>
</dbReference>
<comment type="caution">
    <text evidence="3">The sequence shown here is derived from an EMBL/GenBank/DDBJ whole genome shotgun (WGS) entry which is preliminary data.</text>
</comment>
<gene>
    <name evidence="3" type="ORF">M20_2043</name>
</gene>